<dbReference type="InterPro" id="IPR013320">
    <property type="entry name" value="ConA-like_dom_sf"/>
</dbReference>
<dbReference type="Gene3D" id="2.60.120.200">
    <property type="match status" value="3"/>
</dbReference>
<sequence length="2818" mass="310805">MKKLVYFTGFWLLVTSSLWSQRDGSKPVTVSQAVQNPNYTLQVGMPILGLNQRMTERPVRPADIRFPWGVLYLFETFSDDSFDISKGYYGDKVLINWEIRNNFDLLKTIKIYRRVFTPDGSLPFNFVANISPAETQYEDRYVEGGVLYEYKLFADGIIDSEVSYSNFITGVGFRNPTAVVTGNVSFEGGNPVKDVILKANPNGSANTYGAALRVPAGGGITVDGIDRPITTAATYQAWLRPAQSYTSDGEMNTRLFRMESFTNAINIDTRFDAGSRELRFTIGGSVFILNNYLPSGEINSRGDDVLIPIENFNTKFTHVSVVLEHNTIPKLFINGRPVTSSYATLANEALVDIEPGYTAPYFSVTEGTTTNTLAITADTEWNKVISGGLRPLDMDEIRIWKKALTEADIRRDFRRYISGNDSNLISYLRANENAGQYAYDLSRSGFDYNKNNGELYNLNTADANRVQWISGAGNIPASDQLGVLGVTDASGNYEITAVPYSGTGESFNITPVFGQHKFKPAQQLVFLGEGSEVVNKIDFVDISSFNFSGKILYDTRGVFKSFVEVNGGDFKDLTPGIDYVEGPGILDEAYNYYEKSGIKYSKGEWWLNDKGTPNDDTDDYLERYARVSPEEVNIYIDNQIVVDSNGAPIVTDDEGNFQVSVPIGNHFITVKKNGHEFVYGGRFPAASGSTQEFFEDAVEQVVFVDTTKVTLVGRVVGGPVESEQPIGFGGSGLYEVSTTDSNGNATTLQVSSKNNIGVAELTLEYAPTGANPTPYTRFNFQTNEESGEYRVDVLPLNYSIDPTTGLRIPSNTSISLIQTKETLNLMDIKPQVTSEFAVSDTEILTSDPYQYTKSFTYRSTPVLRVVSQNSDQEIPINETETISTEGFAYPIYTQFLWYDIALNTFERYTNYDGGNNIEDIVPVIDGELKVTNNLAFTDTEEITRDPDDTSIINYRFRAGIPAIAPPFTKTLDIKYRINGVDYPAENYTNKGIIMGGQSDGSQTFITAGPDIPDIVLRDPPGSNSYASIEAGQTIEITKSNAFTFGAGGGVSGTARGGLKVAAGGGLAGPVIETETINNASFGASYSYSSFDGRSTTVSYTFNQTISTSDDPEFTGADGDLYIGQSKNYAYGVFDDIQSSAAPRGTNPYLELTNSEGKKAYISKQKAVFFTEEPTSTFFLYSQKFILTSLIPDLQLIISNLDNGIIKPDDPGVQTRGFYEQQINLWRKVIRENERTKYLALNDRDQLRITEDEYADDIVKNQFEDNISFDSGLGEISRSLESLIIKSRTLSFENEVNETISTQLGFLINSFGAVINVNGFLKQKDQFGTSNSDASALNISYTLKDNDPANLLSVDVVNTFDGNGPIFTTIGGRTSCPYEGAELSNFYDHSAYDADASVIPELEEIDKEQLSYATQRTEDPRISVEVASVTNIPETRKAEFKLLLENRADFTSDNADFNYFDLIVDNTTNPNNAIFNLGANGTTVFVPPGDPVEFTLTLEKSVSDVYNYENINIYLASRCDPVNTFDKVAISASFVPSCSSVNVSAPLNNWTFNRETAYNLDGTTNPVNISLNEFNTGFNSFQKIDLEYRSVGSPTWTRLQTYYSTQAFYDDAVANNEDEISLITDATLTYPFDIAGMKLADGGYEIRARSTCTNGTEFISDVVTGRVDLTAPQRFGTPTPTDGILSAGEDLKVRFNENIFYNSAVSVIEIKGKTNQLPIDNAVSVLFAGANNTMTIEKPMILNEDFTMEFWMKNATKATTATIVNQTQGLNISLNNGEISFTLGGVTASGAIATDGLFHHYTFTFTKATGDLQIYEESRVLDAANGGTAMQIANDNPIFIGGNTFIGNIHSLRIWNKDISLGDAFATMYNSLQGNEANLIGYYPMNEGHGTIANDLARFKHAIVTADWDIKPKGTAYKFENSQYLTLDNVDFVQLTEQMDATISFWVKTENGEEATLFSNGKGDGTDVVQSNGFSNKWAINMNASGNLSFAAEGKNLPLTTASIADNNWHHVTLLLNRLGSLRTYVDGKQVSSNPMTGIGGFSGNRIWLGVRGAKDLGGFETFDRQFTGQIDEFRLWNTLRNVEQITRDSYHEVDPESIGLMLYARMNAPDPLNGNGPQYFHAYSNNTVIPSNAKLSAGRVTYTDDTPALKPARDIIRFQVNRVINQDEMILEPVVNRLAEIEGQVLDITVHRMFDSANNMQQSPVTWTAFIQQNPVSWYAEGYNEIVKIVKESGEAPTFKIVLLNKGGTTQPYSITQVPSWLKLSSTSGTIAPASELAIIATIDEKLTTGEYLENISLETDFGYSQKIQVDLRVLAEEPAWTVDPSAFDYTMNVIARVQIDGVISEDPYDRVAAFVGDEVRGVAELVYDANYAEYFAFLTVYGTNELTENVRFKAWDASTGEILQVTLNSENSVVFEVNGITGSLSNPALFENTAVMEQVLRFNTGWTWVSLRVDDPLFVDLNTLTSPMNLSTSDRIMTVNPAQLETYYKDGSNPANSGWNGDISNGGGLSTARMYKFNLAQGQQLRIEGEEVDLSQFTLNLNTNWNWLPYPIGKNVLVREALATFSPVEGDVIKSQNLFAIYDTRNGWSGTLTYLEAGKGYMLKAATAQQFSYPAIFNKSKSKSAKGIQTEQPNVLPEFTGFGETMNAVVRLPQGYDQLLVLNTEGVLKGVAKNQRVGDEDLSFITIYGDQPENLVFHIADAMNSKATSKSFEFKSNAVMGTVKNPVILEDKQAAEDALALFPNPFSDRLQVRFNFSKAQTLSIKLFSLSGQVILDEKVETDTGSGDYSISPQLSAGTYFLSIKHADGVLTKKVIKQ</sequence>
<dbReference type="InterPro" id="IPR026444">
    <property type="entry name" value="Secre_tail"/>
</dbReference>
<dbReference type="InterPro" id="IPR006558">
    <property type="entry name" value="LamG-like"/>
</dbReference>
<dbReference type="GO" id="GO:0004553">
    <property type="term" value="F:hydrolase activity, hydrolyzing O-glycosyl compounds"/>
    <property type="evidence" value="ECO:0007669"/>
    <property type="project" value="UniProtKB-ARBA"/>
</dbReference>
<dbReference type="RefSeq" id="WP_099645766.1">
    <property type="nucleotide sequence ID" value="NZ_KZ319289.1"/>
</dbReference>
<dbReference type="Proteomes" id="UP000229433">
    <property type="component" value="Unassembled WGS sequence"/>
</dbReference>
<reference evidence="7 8" key="1">
    <citation type="submission" date="2017-08" db="EMBL/GenBank/DDBJ databases">
        <title>The whole genome shortgun sequences of strain Leeuwenhoekiella nanhaiensis G18 from the South China Sea.</title>
        <authorList>
            <person name="Liu Q."/>
        </authorList>
    </citation>
    <scope>NUCLEOTIDE SEQUENCE [LARGE SCALE GENOMIC DNA]</scope>
    <source>
        <strain evidence="7 8">G18</strain>
    </source>
</reference>
<keyword evidence="3" id="KW-0732">Signal</keyword>
<evidence type="ECO:0000256" key="1">
    <source>
        <dbReference type="ARBA" id="ARBA00001913"/>
    </source>
</evidence>
<evidence type="ECO:0000259" key="6">
    <source>
        <dbReference type="SMART" id="SM00560"/>
    </source>
</evidence>
<feature type="domain" description="LamG-like jellyroll fold" evidence="6">
    <location>
        <begin position="1938"/>
        <end position="2083"/>
    </location>
</feature>
<keyword evidence="4" id="KW-0106">Calcium</keyword>
<dbReference type="Pfam" id="PF18962">
    <property type="entry name" value="Por_Secre_tail"/>
    <property type="match status" value="1"/>
</dbReference>
<evidence type="ECO:0000256" key="4">
    <source>
        <dbReference type="ARBA" id="ARBA00022837"/>
    </source>
</evidence>
<dbReference type="EMBL" id="NQXA01000003">
    <property type="protein sequence ID" value="PHQ29925.1"/>
    <property type="molecule type" value="Genomic_DNA"/>
</dbReference>
<gene>
    <name evidence="7" type="ORF">CJ305_08115</name>
</gene>
<keyword evidence="8" id="KW-1185">Reference proteome</keyword>
<dbReference type="NCBIfam" id="TIGR04183">
    <property type="entry name" value="Por_Secre_tail"/>
    <property type="match status" value="1"/>
</dbReference>
<name>A0A2G1VT43_9FLAO</name>
<keyword evidence="2" id="KW-0479">Metal-binding</keyword>
<dbReference type="PANTHER" id="PTHR19277:SF125">
    <property type="entry name" value="B6"/>
    <property type="match status" value="1"/>
</dbReference>
<organism evidence="7 8">
    <name type="scientific">Leeuwenhoekiella nanhaiensis</name>
    <dbReference type="NCBI Taxonomy" id="1655491"/>
    <lineage>
        <taxon>Bacteria</taxon>
        <taxon>Pseudomonadati</taxon>
        <taxon>Bacteroidota</taxon>
        <taxon>Flavobacteriia</taxon>
        <taxon>Flavobacteriales</taxon>
        <taxon>Flavobacteriaceae</taxon>
        <taxon>Leeuwenhoekiella</taxon>
    </lineage>
</organism>
<protein>
    <submittedName>
        <fullName evidence="7">Laminin G</fullName>
    </submittedName>
</protein>
<comment type="caution">
    <text evidence="7">The sequence shown here is derived from an EMBL/GenBank/DDBJ whole genome shotgun (WGS) entry which is preliminary data.</text>
</comment>
<evidence type="ECO:0000256" key="5">
    <source>
        <dbReference type="ARBA" id="ARBA00023157"/>
    </source>
</evidence>
<dbReference type="OrthoDB" id="976756at2"/>
<dbReference type="Pfam" id="PF13385">
    <property type="entry name" value="Laminin_G_3"/>
    <property type="match status" value="2"/>
</dbReference>
<dbReference type="GO" id="GO:0005975">
    <property type="term" value="P:carbohydrate metabolic process"/>
    <property type="evidence" value="ECO:0007669"/>
    <property type="project" value="UniProtKB-ARBA"/>
</dbReference>
<proteinExistence type="predicted"/>
<dbReference type="InterPro" id="IPR051360">
    <property type="entry name" value="Neuronal_Pentraxin_Related"/>
</dbReference>
<keyword evidence="5" id="KW-1015">Disulfide bond</keyword>
<evidence type="ECO:0000313" key="7">
    <source>
        <dbReference type="EMBL" id="PHQ29925.1"/>
    </source>
</evidence>
<evidence type="ECO:0000256" key="2">
    <source>
        <dbReference type="ARBA" id="ARBA00022723"/>
    </source>
</evidence>
<dbReference type="PANTHER" id="PTHR19277">
    <property type="entry name" value="PENTRAXIN"/>
    <property type="match status" value="1"/>
</dbReference>
<accession>A0A2G1VT43</accession>
<evidence type="ECO:0000313" key="8">
    <source>
        <dbReference type="Proteomes" id="UP000229433"/>
    </source>
</evidence>
<dbReference type="GO" id="GO:0046872">
    <property type="term" value="F:metal ion binding"/>
    <property type="evidence" value="ECO:0007669"/>
    <property type="project" value="UniProtKB-KW"/>
</dbReference>
<comment type="cofactor">
    <cofactor evidence="1">
        <name>Ca(2+)</name>
        <dbReference type="ChEBI" id="CHEBI:29108"/>
    </cofactor>
</comment>
<dbReference type="SMART" id="SM00560">
    <property type="entry name" value="LamGL"/>
    <property type="match status" value="1"/>
</dbReference>
<evidence type="ECO:0000256" key="3">
    <source>
        <dbReference type="ARBA" id="ARBA00022729"/>
    </source>
</evidence>
<dbReference type="SUPFAM" id="SSF49899">
    <property type="entry name" value="Concanavalin A-like lectins/glucanases"/>
    <property type="match status" value="3"/>
</dbReference>